<evidence type="ECO:0000256" key="1">
    <source>
        <dbReference type="SAM" id="SignalP"/>
    </source>
</evidence>
<evidence type="ECO:0000259" key="2">
    <source>
        <dbReference type="Pfam" id="PF06742"/>
    </source>
</evidence>
<gene>
    <name evidence="4" type="ORF">DI556_20905</name>
</gene>
<dbReference type="PANTHER" id="PTHR36509">
    <property type="entry name" value="BLL3101 PROTEIN"/>
    <property type="match status" value="1"/>
</dbReference>
<evidence type="ECO:0000259" key="3">
    <source>
        <dbReference type="Pfam" id="PF06863"/>
    </source>
</evidence>
<dbReference type="PANTHER" id="PTHR36509:SF3">
    <property type="entry name" value="SIGNAL PEPTIDE PROTEIN"/>
    <property type="match status" value="1"/>
</dbReference>
<feature type="domain" description="DUF1254" evidence="3">
    <location>
        <begin position="88"/>
        <end position="222"/>
    </location>
</feature>
<dbReference type="InterPro" id="IPR037049">
    <property type="entry name" value="DUF1214_C_sf"/>
</dbReference>
<reference evidence="4 5" key="1">
    <citation type="submission" date="2017-08" db="EMBL/GenBank/DDBJ databases">
        <title>Infants hospitalized years apart are colonized by the same room-sourced microbial strains.</title>
        <authorList>
            <person name="Brooks B."/>
            <person name="Olm M.R."/>
            <person name="Firek B.A."/>
            <person name="Baker R."/>
            <person name="Thomas B.C."/>
            <person name="Morowitz M.J."/>
            <person name="Banfield J.F."/>
        </authorList>
    </citation>
    <scope>NUCLEOTIDE SEQUENCE [LARGE SCALE GENOMIC DNA]</scope>
    <source>
        <strain evidence="4">S2_005_002_R2_34</strain>
    </source>
</reference>
<dbReference type="InterPro" id="IPR037050">
    <property type="entry name" value="DUF1254_sf"/>
</dbReference>
<evidence type="ECO:0000313" key="5">
    <source>
        <dbReference type="Proteomes" id="UP000249185"/>
    </source>
</evidence>
<dbReference type="Gene3D" id="1.10.3360.10">
    <property type="entry name" value="VPA0735-like domain"/>
    <property type="match status" value="1"/>
</dbReference>
<dbReference type="Gene3D" id="2.60.40.1610">
    <property type="entry name" value="Domain of unknown function DUF1254"/>
    <property type="match status" value="1"/>
</dbReference>
<name>A0A2W5MZL0_RHOSU</name>
<dbReference type="EMBL" id="QFPW01000028">
    <property type="protein sequence ID" value="PZQ46244.1"/>
    <property type="molecule type" value="Genomic_DNA"/>
</dbReference>
<dbReference type="InterPro" id="IPR010621">
    <property type="entry name" value="DUF1214"/>
</dbReference>
<proteinExistence type="predicted"/>
<dbReference type="Gene3D" id="2.60.120.600">
    <property type="entry name" value="Domain of unknown function DUF1214, C-terminal domain"/>
    <property type="match status" value="1"/>
</dbReference>
<dbReference type="Pfam" id="PF06742">
    <property type="entry name" value="DUF1214"/>
    <property type="match status" value="1"/>
</dbReference>
<sequence length="510" mass="55563">MQRNILGRTVALGLLSVLSTPAFAQDTRFQALADLPFVENRPTSETAEILRQELDFQQATQAYLWALPLINTLGMMYGSEAVFGSGYNVLPIWKQRLDPKTLVTTPNSDVLYAMSYVDMTETGPVVLEAPEGLQGILLDFWQRPIPVDGGEYFGDVGLPGPDHGKGGKFLVLPPGYEGEVPEGYFVYRSGTNNLFVFLRGFYEDPNDLAPAVAHLERTKIYPLDLPEADRKAMVFPDASGVPANMLPRSTAEAFDQLKWLVDKEGEHLAGPDGLGILASMGLVAGVPFAPDAHTRAMLDAAATVGYRMSRVIGLSNGVGDTSYLVWPDRKWVNPVNNMAFPGKEKPLDLSFRDVAHGYTAVDARTWFFTDYYSISPGMVSQVPGQGAAYQIAFEDGAGAPLSGDATYKLTLPADIPAKLFWSLTLYEAANASGLATEARRFPSLGSRDKPVQNADGSTDLWIGPKAPEGHEANWLPTAEGRGFFAILRLYGPEEPAIDLSWKPGDFDKID</sequence>
<dbReference type="Pfam" id="PF06863">
    <property type="entry name" value="DUF1254"/>
    <property type="match status" value="1"/>
</dbReference>
<feature type="chain" id="PRO_5015860273" description="DUF1254 domain-containing protein" evidence="1">
    <location>
        <begin position="25"/>
        <end position="510"/>
    </location>
</feature>
<protein>
    <recommendedName>
        <fullName evidence="6">DUF1254 domain-containing protein</fullName>
    </recommendedName>
</protein>
<dbReference type="InterPro" id="IPR010679">
    <property type="entry name" value="DUF1254"/>
</dbReference>
<comment type="caution">
    <text evidence="4">The sequence shown here is derived from an EMBL/GenBank/DDBJ whole genome shotgun (WGS) entry which is preliminary data.</text>
</comment>
<dbReference type="SUPFAM" id="SSF160935">
    <property type="entry name" value="VPA0735-like"/>
    <property type="match status" value="1"/>
</dbReference>
<feature type="signal peptide" evidence="1">
    <location>
        <begin position="1"/>
        <end position="24"/>
    </location>
</feature>
<feature type="domain" description="DUF1214" evidence="2">
    <location>
        <begin position="387"/>
        <end position="494"/>
    </location>
</feature>
<evidence type="ECO:0008006" key="6">
    <source>
        <dbReference type="Google" id="ProtNLM"/>
    </source>
</evidence>
<dbReference type="AlphaFoldDB" id="A0A2W5MZL0"/>
<keyword evidence="1" id="KW-0732">Signal</keyword>
<evidence type="ECO:0000313" key="4">
    <source>
        <dbReference type="EMBL" id="PZQ46244.1"/>
    </source>
</evidence>
<organism evidence="4 5">
    <name type="scientific">Rhodovulum sulfidophilum</name>
    <name type="common">Rhodobacter sulfidophilus</name>
    <dbReference type="NCBI Taxonomy" id="35806"/>
    <lineage>
        <taxon>Bacteria</taxon>
        <taxon>Pseudomonadati</taxon>
        <taxon>Pseudomonadota</taxon>
        <taxon>Alphaproteobacteria</taxon>
        <taxon>Rhodobacterales</taxon>
        <taxon>Paracoccaceae</taxon>
        <taxon>Rhodovulum</taxon>
    </lineage>
</organism>
<accession>A0A2W5MZL0</accession>
<dbReference type="Proteomes" id="UP000249185">
    <property type="component" value="Unassembled WGS sequence"/>
</dbReference>